<gene>
    <name evidence="2" type="ORF">MNBD_GAMMA09-2125</name>
</gene>
<accession>A0A3B0Y8D8</accession>
<proteinExistence type="predicted"/>
<dbReference type="GO" id="GO:0008444">
    <property type="term" value="F:CDP-diacylglycerol-glycerol-3-phosphate 3-phosphatidyltransferase activity"/>
    <property type="evidence" value="ECO:0007669"/>
    <property type="project" value="UniProtKB-EC"/>
</dbReference>
<feature type="transmembrane region" description="Helical" evidence="1">
    <location>
        <begin position="61"/>
        <end position="79"/>
    </location>
</feature>
<sequence length="146" mass="15915">MLFLPLFLLIRMALNALDGMIATATETQSAIGSVINEVCDIISDLALFGAFTTLLPVSAEIWWLLIILSLISEFTALAVHQATGVRPYCGPFSKSDKALYLGLLAIILFIYPSNATVFYIYSIAGITLAITTIHNRMTITEMKAPL</sequence>
<keyword evidence="1" id="KW-1133">Transmembrane helix</keyword>
<dbReference type="EMBL" id="UOFI01000199">
    <property type="protein sequence ID" value="VAW70429.1"/>
    <property type="molecule type" value="Genomic_DNA"/>
</dbReference>
<keyword evidence="2" id="KW-0808">Transferase</keyword>
<reference evidence="2" key="1">
    <citation type="submission" date="2018-06" db="EMBL/GenBank/DDBJ databases">
        <authorList>
            <person name="Zhirakovskaya E."/>
        </authorList>
    </citation>
    <scope>NUCLEOTIDE SEQUENCE</scope>
</reference>
<evidence type="ECO:0000313" key="2">
    <source>
        <dbReference type="EMBL" id="VAW70429.1"/>
    </source>
</evidence>
<dbReference type="Gene3D" id="1.20.120.1760">
    <property type="match status" value="1"/>
</dbReference>
<evidence type="ECO:0000256" key="1">
    <source>
        <dbReference type="SAM" id="Phobius"/>
    </source>
</evidence>
<protein>
    <submittedName>
        <fullName evidence="2">CDP-diacylglycerol--glycerol-3-phosphate 3-phosphatidyltransferase</fullName>
        <ecNumber evidence="2">2.7.8.5</ecNumber>
    </submittedName>
</protein>
<dbReference type="AlphaFoldDB" id="A0A3B0Y8D8"/>
<organism evidence="2">
    <name type="scientific">hydrothermal vent metagenome</name>
    <dbReference type="NCBI Taxonomy" id="652676"/>
    <lineage>
        <taxon>unclassified sequences</taxon>
        <taxon>metagenomes</taxon>
        <taxon>ecological metagenomes</taxon>
    </lineage>
</organism>
<feature type="transmembrane region" description="Helical" evidence="1">
    <location>
        <begin position="99"/>
        <end position="121"/>
    </location>
</feature>
<name>A0A3B0Y8D8_9ZZZZ</name>
<keyword evidence="1" id="KW-0472">Membrane</keyword>
<keyword evidence="1" id="KW-0812">Transmembrane</keyword>
<dbReference type="InterPro" id="IPR043130">
    <property type="entry name" value="CDP-OH_PTrfase_TM_dom"/>
</dbReference>
<dbReference type="EC" id="2.7.8.5" evidence="2"/>